<reference evidence="2" key="1">
    <citation type="journal article" date="2023" name="G3 (Bethesda)">
        <title>Genome assembly and association tests identify interacting loci associated with vigor, precocity, and sex in interspecific pistachio rootstocks.</title>
        <authorList>
            <person name="Palmer W."/>
            <person name="Jacygrad E."/>
            <person name="Sagayaradj S."/>
            <person name="Cavanaugh K."/>
            <person name="Han R."/>
            <person name="Bertier L."/>
            <person name="Beede B."/>
            <person name="Kafkas S."/>
            <person name="Golino D."/>
            <person name="Preece J."/>
            <person name="Michelmore R."/>
        </authorList>
    </citation>
    <scope>NUCLEOTIDE SEQUENCE [LARGE SCALE GENOMIC DNA]</scope>
</reference>
<name>A0ACC1BY35_9ROSI</name>
<evidence type="ECO:0000313" key="2">
    <source>
        <dbReference type="Proteomes" id="UP001164250"/>
    </source>
</evidence>
<proteinExistence type="predicted"/>
<comment type="caution">
    <text evidence="1">The sequence shown here is derived from an EMBL/GenBank/DDBJ whole genome shotgun (WGS) entry which is preliminary data.</text>
</comment>
<evidence type="ECO:0000313" key="1">
    <source>
        <dbReference type="EMBL" id="KAJ0104673.1"/>
    </source>
</evidence>
<organism evidence="1 2">
    <name type="scientific">Pistacia atlantica</name>
    <dbReference type="NCBI Taxonomy" id="434234"/>
    <lineage>
        <taxon>Eukaryota</taxon>
        <taxon>Viridiplantae</taxon>
        <taxon>Streptophyta</taxon>
        <taxon>Embryophyta</taxon>
        <taxon>Tracheophyta</taxon>
        <taxon>Spermatophyta</taxon>
        <taxon>Magnoliopsida</taxon>
        <taxon>eudicotyledons</taxon>
        <taxon>Gunneridae</taxon>
        <taxon>Pentapetalae</taxon>
        <taxon>rosids</taxon>
        <taxon>malvids</taxon>
        <taxon>Sapindales</taxon>
        <taxon>Anacardiaceae</taxon>
        <taxon>Pistacia</taxon>
    </lineage>
</organism>
<accession>A0ACC1BY35</accession>
<protein>
    <submittedName>
        <fullName evidence="1">Uncharacterized protein</fullName>
    </submittedName>
</protein>
<dbReference type="EMBL" id="CM047898">
    <property type="protein sequence ID" value="KAJ0104673.1"/>
    <property type="molecule type" value="Genomic_DNA"/>
</dbReference>
<gene>
    <name evidence="1" type="ORF">Patl1_18350</name>
</gene>
<dbReference type="Proteomes" id="UP001164250">
    <property type="component" value="Chromosome 2"/>
</dbReference>
<sequence length="220" mass="23445">MAKLCSLIAFAFTFVFSLANAADPDILDDFLVPPGVDPNTITRQYFTYTGLRQFKTGKGNVNLTGETTVKIARVTKKVFPALEGLGVSVFKRLYPPSSVNPPHYHPRSAELIVVLDGPMEVGFVDSTNKLFVQTLQQGDLFVVPKGLVHFEVYSQGATPQDDCGGGGGGGAALAVFGSSNPGIVSLPTSLFQSGIKTEVLAKAFKIDEETVGKIMKANSK</sequence>
<keyword evidence="2" id="KW-1185">Reference proteome</keyword>